<dbReference type="AlphaFoldDB" id="A0A645GFU3"/>
<protein>
    <submittedName>
        <fullName evidence="1">Uncharacterized protein</fullName>
    </submittedName>
</protein>
<name>A0A645GFU3_9ZZZZ</name>
<reference evidence="1" key="1">
    <citation type="submission" date="2019-08" db="EMBL/GenBank/DDBJ databases">
        <authorList>
            <person name="Kucharzyk K."/>
            <person name="Murdoch R.W."/>
            <person name="Higgins S."/>
            <person name="Loffler F."/>
        </authorList>
    </citation>
    <scope>NUCLEOTIDE SEQUENCE</scope>
</reference>
<accession>A0A645GFU3</accession>
<proteinExistence type="predicted"/>
<evidence type="ECO:0000313" key="1">
    <source>
        <dbReference type="EMBL" id="MPN22623.1"/>
    </source>
</evidence>
<dbReference type="EMBL" id="VSSQ01070904">
    <property type="protein sequence ID" value="MPN22623.1"/>
    <property type="molecule type" value="Genomic_DNA"/>
</dbReference>
<organism evidence="1">
    <name type="scientific">bioreactor metagenome</name>
    <dbReference type="NCBI Taxonomy" id="1076179"/>
    <lineage>
        <taxon>unclassified sequences</taxon>
        <taxon>metagenomes</taxon>
        <taxon>ecological metagenomes</taxon>
    </lineage>
</organism>
<comment type="caution">
    <text evidence="1">The sequence shown here is derived from an EMBL/GenBank/DDBJ whole genome shotgun (WGS) entry which is preliminary data.</text>
</comment>
<sequence>MGIQLDRPREQIDQPDFLGQALGCLGRGIATELQLALLASHFLDQAAIDIVLVGTVALLAEEVAVRIRRCEAGDIEDTDIDCRHCDHGLLACRSRRLDLHLQLGFRQHFLWCVQRDGEFAVAALEGQMGQPQCASRGHLLAAVARTQHRH</sequence>
<gene>
    <name evidence="1" type="ORF">SDC9_170006</name>
</gene>